<dbReference type="EMBL" id="WSRP01000031">
    <property type="protein sequence ID" value="MVX57439.1"/>
    <property type="molecule type" value="Genomic_DNA"/>
</dbReference>
<dbReference type="AlphaFoldDB" id="A0A6L6YKX3"/>
<gene>
    <name evidence="6" type="ORF">E5987_09550</name>
</gene>
<comment type="similarity">
    <text evidence="1">Belongs to the LysR transcriptional regulatory family.</text>
</comment>
<evidence type="ECO:0000256" key="2">
    <source>
        <dbReference type="ARBA" id="ARBA00023015"/>
    </source>
</evidence>
<dbReference type="PROSITE" id="PS50931">
    <property type="entry name" value="HTH_LYSR"/>
    <property type="match status" value="1"/>
</dbReference>
<reference evidence="6 7" key="1">
    <citation type="submission" date="2019-12" db="EMBL/GenBank/DDBJ databases">
        <title>Microbes associate with the intestines of laboratory mice.</title>
        <authorList>
            <person name="Navarre W."/>
            <person name="Wong E."/>
        </authorList>
    </citation>
    <scope>NUCLEOTIDE SEQUENCE [LARGE SCALE GENOMIC DNA]</scope>
    <source>
        <strain evidence="6 7">NM82_D38</strain>
    </source>
</reference>
<dbReference type="GO" id="GO:0003700">
    <property type="term" value="F:DNA-binding transcription factor activity"/>
    <property type="evidence" value="ECO:0007669"/>
    <property type="project" value="InterPro"/>
</dbReference>
<evidence type="ECO:0000259" key="5">
    <source>
        <dbReference type="PROSITE" id="PS50931"/>
    </source>
</evidence>
<organism evidence="6 7">
    <name type="scientific">Parasutterella muris</name>
    <dbReference type="NCBI Taxonomy" id="2565572"/>
    <lineage>
        <taxon>Bacteria</taxon>
        <taxon>Pseudomonadati</taxon>
        <taxon>Pseudomonadota</taxon>
        <taxon>Betaproteobacteria</taxon>
        <taxon>Burkholderiales</taxon>
        <taxon>Sutterellaceae</taxon>
        <taxon>Parasutterella</taxon>
    </lineage>
</organism>
<name>A0A6L6YKX3_9BURK</name>
<keyword evidence="2" id="KW-0805">Transcription regulation</keyword>
<dbReference type="Proteomes" id="UP000472580">
    <property type="component" value="Unassembled WGS sequence"/>
</dbReference>
<dbReference type="InterPro" id="IPR000847">
    <property type="entry name" value="LysR_HTH_N"/>
</dbReference>
<dbReference type="InterPro" id="IPR036390">
    <property type="entry name" value="WH_DNA-bd_sf"/>
</dbReference>
<protein>
    <submittedName>
        <fullName evidence="6">LysR family transcriptional regulator</fullName>
    </submittedName>
</protein>
<dbReference type="Gene3D" id="3.40.190.290">
    <property type="match status" value="1"/>
</dbReference>
<evidence type="ECO:0000256" key="1">
    <source>
        <dbReference type="ARBA" id="ARBA00009437"/>
    </source>
</evidence>
<dbReference type="Gene3D" id="1.10.10.10">
    <property type="entry name" value="Winged helix-like DNA-binding domain superfamily/Winged helix DNA-binding domain"/>
    <property type="match status" value="1"/>
</dbReference>
<accession>A0A6L6YKX3</accession>
<keyword evidence="4" id="KW-0804">Transcription</keyword>
<proteinExistence type="inferred from homology"/>
<feature type="domain" description="HTH lysR-type" evidence="5">
    <location>
        <begin position="1"/>
        <end position="62"/>
    </location>
</feature>
<dbReference type="RefSeq" id="WP_160335863.1">
    <property type="nucleotide sequence ID" value="NZ_WSRP01000031.1"/>
</dbReference>
<evidence type="ECO:0000313" key="7">
    <source>
        <dbReference type="Proteomes" id="UP000472580"/>
    </source>
</evidence>
<sequence>MSTVSDLDTWRLFFKVVAKGSIAKVAEEMRIEPSSISRRLNKLESELGTDLFQRRGKHLVLTAAGSLAFSRMRRVVFDAASVFKDLQDVHHNEQKHITIVAPIGFSEEIISQALGEYIDMDSTVSFSLRSLGYLELISPDSFSNFDVVITPVQVNISTRDSKLICGLENLLVATPEYLAAQKYPIRSPRDLREHHTFSYYSQGREMNFFLRKGSESFPLHKHSVVRFNHPGAVKNIVLASKGIGLYCPKYFYIKELLKGKVVPVLSDWTLPLQPIYLSRKDRNRIEVERFVNWFCDFIQDLPGLVPPDYEGYWVSDSNDTTVV</sequence>
<dbReference type="SUPFAM" id="SSF53850">
    <property type="entry name" value="Periplasmic binding protein-like II"/>
    <property type="match status" value="1"/>
</dbReference>
<dbReference type="InterPro" id="IPR005119">
    <property type="entry name" value="LysR_subst-bd"/>
</dbReference>
<evidence type="ECO:0000256" key="3">
    <source>
        <dbReference type="ARBA" id="ARBA00023125"/>
    </source>
</evidence>
<dbReference type="PANTHER" id="PTHR30537">
    <property type="entry name" value="HTH-TYPE TRANSCRIPTIONAL REGULATOR"/>
    <property type="match status" value="1"/>
</dbReference>
<keyword evidence="3" id="KW-0238">DNA-binding</keyword>
<dbReference type="InterPro" id="IPR036388">
    <property type="entry name" value="WH-like_DNA-bd_sf"/>
</dbReference>
<dbReference type="SUPFAM" id="SSF46785">
    <property type="entry name" value="Winged helix' DNA-binding domain"/>
    <property type="match status" value="1"/>
</dbReference>
<dbReference type="InterPro" id="IPR058163">
    <property type="entry name" value="LysR-type_TF_proteobact-type"/>
</dbReference>
<dbReference type="GO" id="GO:0003677">
    <property type="term" value="F:DNA binding"/>
    <property type="evidence" value="ECO:0007669"/>
    <property type="project" value="UniProtKB-KW"/>
</dbReference>
<evidence type="ECO:0000256" key="4">
    <source>
        <dbReference type="ARBA" id="ARBA00023163"/>
    </source>
</evidence>
<dbReference type="Pfam" id="PF00126">
    <property type="entry name" value="HTH_1"/>
    <property type="match status" value="1"/>
</dbReference>
<dbReference type="PANTHER" id="PTHR30537:SF5">
    <property type="entry name" value="HTH-TYPE TRANSCRIPTIONAL ACTIVATOR TTDR-RELATED"/>
    <property type="match status" value="1"/>
</dbReference>
<dbReference type="OrthoDB" id="8885940at2"/>
<evidence type="ECO:0000313" key="6">
    <source>
        <dbReference type="EMBL" id="MVX57439.1"/>
    </source>
</evidence>
<comment type="caution">
    <text evidence="6">The sequence shown here is derived from an EMBL/GenBank/DDBJ whole genome shotgun (WGS) entry which is preliminary data.</text>
</comment>
<dbReference type="Pfam" id="PF03466">
    <property type="entry name" value="LysR_substrate"/>
    <property type="match status" value="1"/>
</dbReference>
<keyword evidence="7" id="KW-1185">Reference proteome</keyword>